<reference evidence="17" key="2">
    <citation type="submission" date="2021-02" db="UniProtKB">
        <authorList>
            <consortium name="EnsemblMetazoa"/>
        </authorList>
    </citation>
    <scope>IDENTIFICATION</scope>
    <source>
        <strain evidence="17">JHB</strain>
    </source>
</reference>
<evidence type="ECO:0000256" key="10">
    <source>
        <dbReference type="ARBA" id="ARBA00040836"/>
    </source>
</evidence>
<evidence type="ECO:0000256" key="5">
    <source>
        <dbReference type="ARBA" id="ARBA00022737"/>
    </source>
</evidence>
<evidence type="ECO:0000256" key="12">
    <source>
        <dbReference type="ARBA" id="ARBA00050799"/>
    </source>
</evidence>
<keyword evidence="4 13" id="KW-0812">Transmembrane</keyword>
<dbReference type="VEuPathDB" id="VectorBase:CQUJHB008299"/>
<sequence>MDRDKDDKSSNTGIAGGFAACVTRFICQPLDVLKIRFQLQVEPLSEDHMTSKYRTIVQSTRLVYQEEGLRAFWKGHNPAQVLSIIYGVSQFSSYEHCNALLRRFATFEEHHNVRNFMCGALSGTVATVITLPLDVVRTRLISQDRNRGYKNSVQGLRMIYMQEGIRGMYRGLSPSVLQIAPLTGGQFMFYNIFGSLFRKYFKSEATVKGEPLPAIELLICGGLAGICTKLMVYPLDLAKKRMQIQGFAKSRQTFGRHFVCGSMANCMYNIVKQEGFVGLYKGLHPALLKACFMSAFYFAIYDEMPSFLDCTGSKARTPQQLDTELRLRTKAEASRANQDPYTIPLPIPRLVFNINPFPTNPE</sequence>
<feature type="repeat" description="Solcar" evidence="13">
    <location>
        <begin position="110"/>
        <end position="196"/>
    </location>
</feature>
<keyword evidence="3 14" id="KW-0813">Transport</keyword>
<dbReference type="PROSITE" id="PS50920">
    <property type="entry name" value="SOLCAR"/>
    <property type="match status" value="3"/>
</dbReference>
<dbReference type="GO" id="GO:0090422">
    <property type="term" value="F:thiamine pyrophosphate transmembrane transporter activity"/>
    <property type="evidence" value="ECO:0007669"/>
    <property type="project" value="UniProtKB-ARBA"/>
</dbReference>
<dbReference type="PANTHER" id="PTHR24089">
    <property type="entry name" value="SOLUTE CARRIER FAMILY 25"/>
    <property type="match status" value="1"/>
</dbReference>
<dbReference type="PROSITE" id="PS51257">
    <property type="entry name" value="PROKAR_LIPOPROTEIN"/>
    <property type="match status" value="1"/>
</dbReference>
<dbReference type="EMBL" id="DS231886">
    <property type="protein sequence ID" value="EDS43363.1"/>
    <property type="molecule type" value="Genomic_DNA"/>
</dbReference>
<organism>
    <name type="scientific">Culex quinquefasciatus</name>
    <name type="common">Southern house mosquito</name>
    <name type="synonym">Culex pungens</name>
    <dbReference type="NCBI Taxonomy" id="7176"/>
    <lineage>
        <taxon>Eukaryota</taxon>
        <taxon>Metazoa</taxon>
        <taxon>Ecdysozoa</taxon>
        <taxon>Arthropoda</taxon>
        <taxon>Hexapoda</taxon>
        <taxon>Insecta</taxon>
        <taxon>Pterygota</taxon>
        <taxon>Neoptera</taxon>
        <taxon>Endopterygota</taxon>
        <taxon>Diptera</taxon>
        <taxon>Nematocera</taxon>
        <taxon>Culicoidea</taxon>
        <taxon>Culicidae</taxon>
        <taxon>Culicinae</taxon>
        <taxon>Culicini</taxon>
        <taxon>Culex</taxon>
        <taxon>Culex</taxon>
    </lineage>
</organism>
<evidence type="ECO:0000256" key="14">
    <source>
        <dbReference type="RuleBase" id="RU000488"/>
    </source>
</evidence>
<name>B0WCB8_CULQU</name>
<comment type="function">
    <text evidence="9">Mitochondrial transporter mediating uptake of thiamine diphosphate into mitochondria. It is not clear if the antiporter activity is affected by the membrane potential or by the proton electrochemical gradient.</text>
</comment>
<feature type="repeat" description="Solcar" evidence="13">
    <location>
        <begin position="212"/>
        <end position="307"/>
    </location>
</feature>
<feature type="repeat" description="Solcar" evidence="13">
    <location>
        <begin position="7"/>
        <end position="100"/>
    </location>
</feature>
<dbReference type="InterPro" id="IPR002067">
    <property type="entry name" value="MCP"/>
</dbReference>
<dbReference type="HOGENOM" id="CLU_015166_10_3_1"/>
<feature type="transmembrane region" description="Helical" evidence="15">
    <location>
        <begin position="176"/>
        <end position="193"/>
    </location>
</feature>
<evidence type="ECO:0000313" key="17">
    <source>
        <dbReference type="EnsemblMetazoa" id="CPIJ004588-PA"/>
    </source>
</evidence>
<dbReference type="OrthoDB" id="18574at2759"/>
<dbReference type="InterPro" id="IPR018108">
    <property type="entry name" value="MCP_transmembrane"/>
</dbReference>
<feature type="transmembrane region" description="Helical" evidence="15">
    <location>
        <begin position="213"/>
        <end position="233"/>
    </location>
</feature>
<dbReference type="GO" id="GO:0031966">
    <property type="term" value="C:mitochondrial membrane"/>
    <property type="evidence" value="ECO:0007669"/>
    <property type="project" value="UniProtKB-SubCell"/>
</dbReference>
<dbReference type="FunFam" id="1.50.40.10:FF:000011">
    <property type="entry name" value="Mitochondrial thiamine pyrophosphate carrier 1"/>
    <property type="match status" value="1"/>
</dbReference>
<evidence type="ECO:0000256" key="1">
    <source>
        <dbReference type="ARBA" id="ARBA00004225"/>
    </source>
</evidence>
<protein>
    <recommendedName>
        <fullName evidence="10">Mitochondrial thiamine pyrophosphate carrier</fullName>
    </recommendedName>
    <alternativeName>
        <fullName evidence="11">Solute carrier family 25 member 19</fullName>
    </alternativeName>
</protein>
<keyword evidence="18" id="KW-1185">Reference proteome</keyword>
<proteinExistence type="inferred from homology"/>
<dbReference type="Proteomes" id="UP000002320">
    <property type="component" value="Unassembled WGS sequence"/>
</dbReference>
<dbReference type="OMA" id="MYVCYGA"/>
<evidence type="ECO:0000256" key="8">
    <source>
        <dbReference type="ARBA" id="ARBA00023136"/>
    </source>
</evidence>
<dbReference type="InterPro" id="IPR023395">
    <property type="entry name" value="MCP_dom_sf"/>
</dbReference>
<keyword evidence="8 13" id="KW-0472">Membrane</keyword>
<dbReference type="SUPFAM" id="SSF103506">
    <property type="entry name" value="Mitochondrial carrier"/>
    <property type="match status" value="1"/>
</dbReference>
<keyword evidence="6 15" id="KW-1133">Transmembrane helix</keyword>
<dbReference type="STRING" id="7176.B0WCB8"/>
<keyword evidence="5" id="KW-0677">Repeat</keyword>
<dbReference type="EnsemblMetazoa" id="CPIJ004588-RA">
    <property type="protein sequence ID" value="CPIJ004588-PA"/>
    <property type="gene ID" value="CPIJ004588"/>
</dbReference>
<comment type="similarity">
    <text evidence="2 14">Belongs to the mitochondrial carrier (TC 2.A.29) family.</text>
</comment>
<evidence type="ECO:0000256" key="6">
    <source>
        <dbReference type="ARBA" id="ARBA00022989"/>
    </source>
</evidence>
<dbReference type="AlphaFoldDB" id="B0WCB8"/>
<comment type="subcellular location">
    <subcellularLocation>
        <location evidence="1">Mitochondrion membrane</location>
        <topology evidence="1">Multi-pass membrane protein</topology>
    </subcellularLocation>
</comment>
<dbReference type="Gene3D" id="1.50.40.10">
    <property type="entry name" value="Mitochondrial carrier domain"/>
    <property type="match status" value="1"/>
</dbReference>
<evidence type="ECO:0000256" key="4">
    <source>
        <dbReference type="ARBA" id="ARBA00022692"/>
    </source>
</evidence>
<dbReference type="VEuPathDB" id="VectorBase:CPIJ004588"/>
<accession>B0WCB8</accession>
<dbReference type="Pfam" id="PF00153">
    <property type="entry name" value="Mito_carr"/>
    <property type="match status" value="3"/>
</dbReference>
<evidence type="ECO:0000256" key="9">
    <source>
        <dbReference type="ARBA" id="ARBA00037549"/>
    </source>
</evidence>
<evidence type="ECO:0000313" key="18">
    <source>
        <dbReference type="Proteomes" id="UP000002320"/>
    </source>
</evidence>
<dbReference type="FunCoup" id="B0WCB8">
    <property type="interactions" value="435"/>
</dbReference>
<dbReference type="InParanoid" id="B0WCB8"/>
<dbReference type="PRINTS" id="PR00926">
    <property type="entry name" value="MITOCARRIER"/>
</dbReference>
<evidence type="ECO:0000313" key="16">
    <source>
        <dbReference type="EMBL" id="EDS43363.1"/>
    </source>
</evidence>
<evidence type="ECO:0000256" key="2">
    <source>
        <dbReference type="ARBA" id="ARBA00006375"/>
    </source>
</evidence>
<evidence type="ECO:0000256" key="7">
    <source>
        <dbReference type="ARBA" id="ARBA00023128"/>
    </source>
</evidence>
<comment type="catalytic activity">
    <reaction evidence="12">
        <text>thiamine phosphate(out) + thiamine diphosphate(in) = thiamine phosphate(in) + thiamine diphosphate(out)</text>
        <dbReference type="Rhea" id="RHEA:73383"/>
        <dbReference type="ChEBI" id="CHEBI:37575"/>
        <dbReference type="ChEBI" id="CHEBI:58937"/>
    </reaction>
</comment>
<gene>
    <name evidence="17" type="primary">6036286</name>
    <name evidence="16" type="ORF">CpipJ_CPIJ004588</name>
</gene>
<evidence type="ECO:0000256" key="11">
    <source>
        <dbReference type="ARBA" id="ARBA00041879"/>
    </source>
</evidence>
<dbReference type="eggNOG" id="KOG0752">
    <property type="taxonomic scope" value="Eukaryota"/>
</dbReference>
<evidence type="ECO:0000256" key="3">
    <source>
        <dbReference type="ARBA" id="ARBA00022448"/>
    </source>
</evidence>
<keyword evidence="7" id="KW-0496">Mitochondrion</keyword>
<evidence type="ECO:0000256" key="13">
    <source>
        <dbReference type="PROSITE-ProRule" id="PRU00282"/>
    </source>
</evidence>
<reference evidence="16" key="1">
    <citation type="submission" date="2007-03" db="EMBL/GenBank/DDBJ databases">
        <title>Annotation of Culex pipiens quinquefasciatus.</title>
        <authorList>
            <consortium name="The Broad Institute Genome Sequencing Platform"/>
            <person name="Atkinson P.W."/>
            <person name="Hemingway J."/>
            <person name="Christensen B.M."/>
            <person name="Higgs S."/>
            <person name="Kodira C."/>
            <person name="Hannick L."/>
            <person name="Megy K."/>
            <person name="O'Leary S."/>
            <person name="Pearson M."/>
            <person name="Haas B.J."/>
            <person name="Mauceli E."/>
            <person name="Wortman J.R."/>
            <person name="Lee N.H."/>
            <person name="Guigo R."/>
            <person name="Stanke M."/>
            <person name="Alvarado L."/>
            <person name="Amedeo P."/>
            <person name="Antoine C.H."/>
            <person name="Arensburger P."/>
            <person name="Bidwell S.L."/>
            <person name="Crawford M."/>
            <person name="Camaro F."/>
            <person name="Devon K."/>
            <person name="Engels R."/>
            <person name="Hammond M."/>
            <person name="Howarth C."/>
            <person name="Koehrsen M."/>
            <person name="Lawson D."/>
            <person name="Montgomery P."/>
            <person name="Nene V."/>
            <person name="Nusbaum C."/>
            <person name="Puiu D."/>
            <person name="Romero-Severson J."/>
            <person name="Severson D.W."/>
            <person name="Shumway M."/>
            <person name="Sisk P."/>
            <person name="Stolte C."/>
            <person name="Zeng Q."/>
            <person name="Eisenstadt E."/>
            <person name="Fraser-Liggett C."/>
            <person name="Strausberg R."/>
            <person name="Galagan J."/>
            <person name="Birren B."/>
            <person name="Collins F.H."/>
        </authorList>
    </citation>
    <scope>NUCLEOTIDE SEQUENCE [LARGE SCALE GENOMIC DNA]</scope>
    <source>
        <strain evidence="16">JHB</strain>
    </source>
</reference>
<dbReference type="KEGG" id="cqu:CpipJ_CPIJ004588"/>
<evidence type="ECO:0000256" key="15">
    <source>
        <dbReference type="SAM" id="Phobius"/>
    </source>
</evidence>